<organism evidence="1">
    <name type="scientific">Alexandrium tamarense</name>
    <name type="common">Red tide dinoflagellate</name>
    <name type="synonym">Gonyaulax tamarensis</name>
    <dbReference type="NCBI Taxonomy" id="2926"/>
    <lineage>
        <taxon>Eukaryota</taxon>
        <taxon>Sar</taxon>
        <taxon>Alveolata</taxon>
        <taxon>Dinophyceae</taxon>
        <taxon>Gonyaulacales</taxon>
        <taxon>Pyrocystaceae</taxon>
        <taxon>Alexandrium</taxon>
    </lineage>
</organism>
<sequence length="141" mass="16518">MARGSAIGLWPNLRPNFYRFPIDWQYFPVFRFDWRNPQPQGTMNFIHCDCGPRRFCVPRYRYVRILPTNLGKQLWPRELGRFSPQTLGLAPTNANSVLKRPLATLKQLWTKPPQTFGLCMRAHSCLWANLRLSTNERTLGP</sequence>
<reference evidence="1" key="2">
    <citation type="journal article" date="2010" name="Plant Cell Physiol.">
        <title>Differential DNA rearrangements of plastid genes, psbA and psbD, in two species of the dinoflagellate Alexandrium.</title>
        <authorList>
            <person name="Iida S."/>
            <person name="Kobiyama A."/>
            <person name="Ogata T."/>
            <person name="Murakami A."/>
        </authorList>
    </citation>
    <scope>NUCLEOTIDE SEQUENCE</scope>
    <source>
        <strain evidence="1">OFAT 0105-8</strain>
    </source>
</reference>
<keyword evidence="1" id="KW-0150">Chloroplast</keyword>
<gene>
    <name evidence="1" type="primary">ORF426</name>
</gene>
<accession>C9K157</accession>
<protein>
    <submittedName>
        <fullName evidence="1">Uncharacterized protein ORF426</fullName>
    </submittedName>
</protein>
<proteinExistence type="predicted"/>
<evidence type="ECO:0000313" key="1">
    <source>
        <dbReference type="EMBL" id="BAI44718.1"/>
    </source>
</evidence>
<geneLocation type="chloroplast" evidence="1"/>
<dbReference type="AlphaFoldDB" id="C9K157"/>
<reference evidence="1" key="1">
    <citation type="journal article" date="2009" name="Curr. Genet.">
        <title>Identification of transcribed and persistent variants of the psbA gene carried by plastid minicircles in a dinoflagellate.</title>
        <authorList>
            <person name="Iida S."/>
            <person name="Kobiyama A."/>
            <person name="Ogata T."/>
            <person name="Murakami A."/>
        </authorList>
    </citation>
    <scope>NUCLEOTIDE SEQUENCE</scope>
    <source>
        <strain evidence="1">OFAT 0105-8</strain>
    </source>
</reference>
<keyword evidence="1" id="KW-0934">Plastid</keyword>
<dbReference type="EMBL" id="AB359447">
    <property type="protein sequence ID" value="BAI44718.1"/>
    <property type="molecule type" value="Genomic_DNA"/>
</dbReference>
<name>C9K157_ALETA</name>